<feature type="compositionally biased region" description="Pro residues" evidence="8">
    <location>
        <begin position="271"/>
        <end position="288"/>
    </location>
</feature>
<sequence length="1708" mass="181521">MEGAEAAASLFGSDDSLDPFATLGTEATETKVTQSAEHLFGANDTYAPSEHLDTGFAVPGAVGNVPNNAGHQSAWLDAAQNQQYSSLQSPYTHSSTVNVTGHEPARGSFDEPGQKQGQQPAPATVEPREPSYSASHDAYSPPVKSMVATTQSSYSHYAASPRPPLPAYDTPASPSTTSAFDPPASSFRPSYSSYTPTTATQYNSTAYTSATPTFSSLPPANVPARPTSPTKPIERPKVSNAYDPPFPMTKPRRAMSRGPSVQPHNTFISTSPPPALPPPPTLPPPPRRTTPHSAYSTPAYSHPPPRPSRTPDIGPLTPPTSQSNYVALPEQRGHSNLHHPPQPDAHLGTNGSQQYVPASYDNQLHKNGSTSQPLNFNGGLLEEDVDPEAYAGANVTISQAEGLDWNSSSPFELSHESAAPVPPVSTSSPPPSSSQHSSIRGNGSASPHIPSTQTFSTDIDRRDETNGFHAPHWQGQYSNTTSRTSPSFDNIKHPPVAAQSTTADPYRPGSMHPSFSPAVHGSPVVAGGAPSFSPYLPYSPAGLPRTSSPAVDNSSGEKPPVDLYRPNSSASVARAPSPTVNLLSTRTPPPADMYVPKKRSSSGYDSAYSSGHAFKPPPSQTYLGTAKQAPLPPPPYLPRGEPLRSRSMSNGSALSSSSADAEDPYAPIRHNRAQTSETDYGSAISRYDYPNHEMPQTLGAPEMKPPTHAPYAPSPSLMGTNDPLGRSSARIPIFSFGFGGKVVSCFHGAATLNTGFDVALSSRNSTAIEIRLLNKIIPESALDTSVTFPGPLFSDPGSPTTGLVRTGASNQAKTRKAKVIKYLTDRVEEMNQGIGYLHANSSERQQAAGKLVLVKLLKVMVENDGRLSGSPQIDATVRSALVPQLDQAIGESTSDSTVISGFTPALESTAVASYTGVSVTSVRNEETISTSTLRSSALNKIQDFLLQGERKKAYHYALDEKLWAHAMVIASGIDKDAWEEVVNEFLRTELGVKEDPSRNSLQVRGSEALLPSVNGWEGLRAAYRLYSGQGVSSVQEMIPQNLLSRATGHVSLPLPVLPQMTPMTPNFTVPQVAAGSIPTDCLSKWAETVSMMLSPSINSDTSSALLAFGDHLLANQWVEAAHVCYLLSSQTAAGSTVLPPIGGIGHPTARLILAGSRSPQAWPNFHKDPDPVIFSEIIEFALSLASPTKGQEPFGGLPHLQAYRFIRAATLAEFGYVQLANRYCDAILASVSRPSLYFNETLIEQLKGLSDRIGGVSLADKGGSWMSGKLSKPSLDTIGGWLEGRFTKLVTGDAEATTATEEDPSKVDDRSGNMGPFSQYSSISSAAPSADPSPHSSVVNLPIPPGRTGSAMSTHGYRPPDRAASAMDTIRRKQSPPMPRISSASATTTMFAPSHSFGQALSDYKPLGTMNEVDVATPKPSLDEADDDPNTQEVTWWGDGLSSRTPTATNFVKVNDAAVTSADGFISLMDHTAFALAPPPASTSRPPNNFPDQEDEEEDLGFGNSKSRDYKPVDDKNTESEEKKDQKSTPERPDPRPVAGSGSSGSWFGRWWKRGESSGPVKASLGEETSFYYDKELKRWVNKKAGADAAAKPAPPPPPPSRPATTSPGMYSGMSASPTDSSMNGRPPIRPASAAESSTAPPNRRAIPRVRSNLVPTPEGDSGPPTPPSARLGPPPPSPMPGRPKSQGSKRPIRNRYVDVFSQDAPPA</sequence>
<feature type="region of interest" description="Disordered" evidence="8">
    <location>
        <begin position="1293"/>
        <end position="1385"/>
    </location>
</feature>
<feature type="compositionally biased region" description="Polar residues" evidence="8">
    <location>
        <begin position="1482"/>
        <end position="1491"/>
    </location>
</feature>
<feature type="compositionally biased region" description="Low complexity" evidence="8">
    <location>
        <begin position="182"/>
        <end position="193"/>
    </location>
</feature>
<comment type="similarity">
    <text evidence="2 7">Belongs to the SEC16 family.</text>
</comment>
<keyword evidence="7" id="KW-0653">Protein transport</keyword>
<feature type="region of interest" description="Disordered" evidence="8">
    <location>
        <begin position="88"/>
        <end position="193"/>
    </location>
</feature>
<keyword evidence="4 7" id="KW-0256">Endoplasmic reticulum</keyword>
<dbReference type="GO" id="GO:0005789">
    <property type="term" value="C:endoplasmic reticulum membrane"/>
    <property type="evidence" value="ECO:0007669"/>
    <property type="project" value="UniProtKB-SubCell"/>
</dbReference>
<dbReference type="GO" id="GO:0070971">
    <property type="term" value="C:endoplasmic reticulum exit site"/>
    <property type="evidence" value="ECO:0007669"/>
    <property type="project" value="TreeGrafter"/>
</dbReference>
<feature type="compositionally biased region" description="Low complexity" evidence="8">
    <location>
        <begin position="601"/>
        <end position="611"/>
    </location>
</feature>
<feature type="compositionally biased region" description="Pro residues" evidence="8">
    <location>
        <begin position="420"/>
        <end position="432"/>
    </location>
</feature>
<comment type="function">
    <text evidence="6 7">Involved in the initiation of assembly of the COPII coat required for the formation of transport vesicles from the endoplasmic reticulum (ER) and the selection of cargo molecules. Also involved in autophagy.</text>
</comment>
<feature type="compositionally biased region" description="Polar residues" evidence="8">
    <location>
        <begin position="88"/>
        <end position="99"/>
    </location>
</feature>
<feature type="compositionally biased region" description="Pro residues" evidence="8">
    <location>
        <begin position="1664"/>
        <end position="1682"/>
    </location>
</feature>
<feature type="compositionally biased region" description="Polar residues" evidence="8">
    <location>
        <begin position="1614"/>
        <end position="1624"/>
    </location>
</feature>
<evidence type="ECO:0000256" key="6">
    <source>
        <dbReference type="ARBA" id="ARBA00024687"/>
    </source>
</evidence>
<feature type="compositionally biased region" description="Low complexity" evidence="8">
    <location>
        <begin position="114"/>
        <end position="123"/>
    </location>
</feature>
<dbReference type="STRING" id="1076256.A0A2H3C512"/>
<dbReference type="GO" id="GO:0015031">
    <property type="term" value="P:protein transport"/>
    <property type="evidence" value="ECO:0007669"/>
    <property type="project" value="UniProtKB-KW"/>
</dbReference>
<feature type="region of interest" description="Disordered" evidence="8">
    <location>
        <begin position="1584"/>
        <end position="1708"/>
    </location>
</feature>
<evidence type="ECO:0000256" key="3">
    <source>
        <dbReference type="ARBA" id="ARBA00022448"/>
    </source>
</evidence>
<keyword evidence="7" id="KW-0472">Membrane</keyword>
<feature type="region of interest" description="Disordered" evidence="8">
    <location>
        <begin position="212"/>
        <end position="381"/>
    </location>
</feature>
<protein>
    <recommendedName>
        <fullName evidence="7">Protein transport protein sec16</fullName>
    </recommendedName>
</protein>
<dbReference type="InterPro" id="IPR024340">
    <property type="entry name" value="Sec16_CCD"/>
</dbReference>
<keyword evidence="7" id="KW-0072">Autophagy</keyword>
<feature type="compositionally biased region" description="Low complexity" evidence="8">
    <location>
        <begin position="645"/>
        <end position="658"/>
    </location>
</feature>
<feature type="compositionally biased region" description="Pro residues" evidence="8">
    <location>
        <begin position="1593"/>
        <end position="1602"/>
    </location>
</feature>
<dbReference type="GO" id="GO:0006914">
    <property type="term" value="P:autophagy"/>
    <property type="evidence" value="ECO:0007669"/>
    <property type="project" value="UniProtKB-KW"/>
</dbReference>
<feature type="region of interest" description="Disordered" evidence="8">
    <location>
        <begin position="1477"/>
        <end position="1567"/>
    </location>
</feature>
<dbReference type="PANTHER" id="PTHR13402">
    <property type="entry name" value="RGPR-RELATED"/>
    <property type="match status" value="1"/>
</dbReference>
<dbReference type="GO" id="GO:0016192">
    <property type="term" value="P:vesicle-mediated transport"/>
    <property type="evidence" value="ECO:0007669"/>
    <property type="project" value="UniProtKB-KW"/>
</dbReference>
<keyword evidence="12" id="KW-1185">Reference proteome</keyword>
<dbReference type="PANTHER" id="PTHR13402:SF6">
    <property type="entry name" value="SECRETORY 16, ISOFORM I"/>
    <property type="match status" value="1"/>
</dbReference>
<organism evidence="11 12">
    <name type="scientific">Armillaria solidipes</name>
    <dbReference type="NCBI Taxonomy" id="1076256"/>
    <lineage>
        <taxon>Eukaryota</taxon>
        <taxon>Fungi</taxon>
        <taxon>Dikarya</taxon>
        <taxon>Basidiomycota</taxon>
        <taxon>Agaricomycotina</taxon>
        <taxon>Agaricomycetes</taxon>
        <taxon>Agaricomycetidae</taxon>
        <taxon>Agaricales</taxon>
        <taxon>Marasmiineae</taxon>
        <taxon>Physalacriaceae</taxon>
        <taxon>Armillaria</taxon>
    </lineage>
</organism>
<feature type="compositionally biased region" description="Polar residues" evidence="8">
    <location>
        <begin position="439"/>
        <end position="457"/>
    </location>
</feature>
<feature type="region of interest" description="Disordered" evidence="8">
    <location>
        <begin position="404"/>
        <end position="683"/>
    </location>
</feature>
<feature type="domain" description="Sec16 Sec23-binding" evidence="9">
    <location>
        <begin position="941"/>
        <end position="1293"/>
    </location>
</feature>
<evidence type="ECO:0000256" key="5">
    <source>
        <dbReference type="ARBA" id="ARBA00022892"/>
    </source>
</evidence>
<gene>
    <name evidence="11" type="ORF">ARMSODRAFT_947035</name>
</gene>
<evidence type="ECO:0000256" key="4">
    <source>
        <dbReference type="ARBA" id="ARBA00022824"/>
    </source>
</evidence>
<dbReference type="Gene3D" id="1.25.40.1030">
    <property type="match status" value="1"/>
</dbReference>
<dbReference type="CDD" id="cd09233">
    <property type="entry name" value="ACE1-Sec16-like"/>
    <property type="match status" value="1"/>
</dbReference>
<feature type="compositionally biased region" description="Polar residues" evidence="8">
    <location>
        <begin position="349"/>
        <end position="375"/>
    </location>
</feature>
<feature type="compositionally biased region" description="Basic and acidic residues" evidence="8">
    <location>
        <begin position="103"/>
        <end position="113"/>
    </location>
</feature>
<feature type="compositionally biased region" description="Basic and acidic residues" evidence="8">
    <location>
        <begin position="1506"/>
        <end position="1535"/>
    </location>
</feature>
<dbReference type="GO" id="GO:0012507">
    <property type="term" value="C:ER to Golgi transport vesicle membrane"/>
    <property type="evidence" value="ECO:0007669"/>
    <property type="project" value="TreeGrafter"/>
</dbReference>
<dbReference type="Pfam" id="PF12932">
    <property type="entry name" value="Sec16"/>
    <property type="match status" value="1"/>
</dbReference>
<keyword evidence="3 7" id="KW-0813">Transport</keyword>
<feature type="domain" description="Sec16 central conserved" evidence="10">
    <location>
        <begin position="731"/>
        <end position="865"/>
    </location>
</feature>
<dbReference type="Pfam" id="PF12931">
    <property type="entry name" value="TPR_Sec16"/>
    <property type="match status" value="1"/>
</dbReference>
<evidence type="ECO:0000256" key="1">
    <source>
        <dbReference type="ARBA" id="ARBA00004397"/>
    </source>
</evidence>
<accession>A0A2H3C512</accession>
<dbReference type="GO" id="GO:0070973">
    <property type="term" value="P:protein localization to endoplasmic reticulum exit site"/>
    <property type="evidence" value="ECO:0007669"/>
    <property type="project" value="TreeGrafter"/>
</dbReference>
<proteinExistence type="inferred from homology"/>
<evidence type="ECO:0000256" key="2">
    <source>
        <dbReference type="ARBA" id="ARBA00005927"/>
    </source>
</evidence>
<evidence type="ECO:0000313" key="11">
    <source>
        <dbReference type="EMBL" id="PBK78169.1"/>
    </source>
</evidence>
<dbReference type="Proteomes" id="UP000218334">
    <property type="component" value="Unassembled WGS sequence"/>
</dbReference>
<feature type="region of interest" description="Disordered" evidence="8">
    <location>
        <begin position="1417"/>
        <end position="1445"/>
    </location>
</feature>
<reference evidence="12" key="1">
    <citation type="journal article" date="2017" name="Nat. Ecol. Evol.">
        <title>Genome expansion and lineage-specific genetic innovations in the forest pathogenic fungi Armillaria.</title>
        <authorList>
            <person name="Sipos G."/>
            <person name="Prasanna A.N."/>
            <person name="Walter M.C."/>
            <person name="O'Connor E."/>
            <person name="Balint B."/>
            <person name="Krizsan K."/>
            <person name="Kiss B."/>
            <person name="Hess J."/>
            <person name="Varga T."/>
            <person name="Slot J."/>
            <person name="Riley R."/>
            <person name="Boka B."/>
            <person name="Rigling D."/>
            <person name="Barry K."/>
            <person name="Lee J."/>
            <person name="Mihaltcheva S."/>
            <person name="LaButti K."/>
            <person name="Lipzen A."/>
            <person name="Waldron R."/>
            <person name="Moloney N.M."/>
            <person name="Sperisen C."/>
            <person name="Kredics L."/>
            <person name="Vagvoelgyi C."/>
            <person name="Patrignani A."/>
            <person name="Fitzpatrick D."/>
            <person name="Nagy I."/>
            <person name="Doyle S."/>
            <person name="Anderson J.B."/>
            <person name="Grigoriev I.V."/>
            <person name="Gueldener U."/>
            <person name="Muensterkoetter M."/>
            <person name="Nagy L.G."/>
        </authorList>
    </citation>
    <scope>NUCLEOTIDE SEQUENCE [LARGE SCALE GENOMIC DNA]</scope>
    <source>
        <strain evidence="12">28-4</strain>
    </source>
</reference>
<feature type="compositionally biased region" description="Polar residues" evidence="8">
    <location>
        <begin position="475"/>
        <end position="488"/>
    </location>
</feature>
<feature type="region of interest" description="Disordered" evidence="8">
    <location>
        <begin position="1"/>
        <end position="24"/>
    </location>
</feature>
<comment type="subcellular location">
    <subcellularLocation>
        <location evidence="1">Endoplasmic reticulum membrane</location>
        <topology evidence="1">Peripheral membrane protein</topology>
        <orientation evidence="1">Cytoplasmic side</orientation>
    </subcellularLocation>
</comment>
<feature type="compositionally biased region" description="Low complexity" evidence="8">
    <location>
        <begin position="1540"/>
        <end position="1550"/>
    </location>
</feature>
<feature type="compositionally biased region" description="Low complexity" evidence="8">
    <location>
        <begin position="1631"/>
        <end position="1642"/>
    </location>
</feature>
<keyword evidence="5 7" id="KW-0931">ER-Golgi transport</keyword>
<evidence type="ECO:0000256" key="7">
    <source>
        <dbReference type="RuleBase" id="RU364101"/>
    </source>
</evidence>
<evidence type="ECO:0000259" key="9">
    <source>
        <dbReference type="Pfam" id="PF12931"/>
    </source>
</evidence>
<evidence type="ECO:0000259" key="10">
    <source>
        <dbReference type="Pfam" id="PF12932"/>
    </source>
</evidence>
<dbReference type="GO" id="GO:0007030">
    <property type="term" value="P:Golgi organization"/>
    <property type="evidence" value="ECO:0007669"/>
    <property type="project" value="TreeGrafter"/>
</dbReference>
<dbReference type="InterPro" id="IPR024298">
    <property type="entry name" value="Sec16_Sec23-bd"/>
</dbReference>
<name>A0A2H3C512_9AGAR</name>
<evidence type="ECO:0000313" key="12">
    <source>
        <dbReference type="Proteomes" id="UP000218334"/>
    </source>
</evidence>
<evidence type="ECO:0000256" key="8">
    <source>
        <dbReference type="SAM" id="MobiDB-lite"/>
    </source>
</evidence>
<feature type="compositionally biased region" description="Low complexity" evidence="8">
    <location>
        <begin position="1318"/>
        <end position="1337"/>
    </location>
</feature>
<dbReference type="EMBL" id="KZ293415">
    <property type="protein sequence ID" value="PBK78169.1"/>
    <property type="molecule type" value="Genomic_DNA"/>
</dbReference>
<feature type="compositionally biased region" description="Polar residues" evidence="8">
    <location>
        <begin position="545"/>
        <end position="556"/>
    </location>
</feature>